<evidence type="ECO:0000313" key="2">
    <source>
        <dbReference type="Proteomes" id="UP000275368"/>
    </source>
</evidence>
<reference evidence="1 2" key="1">
    <citation type="submission" date="2018-11" db="EMBL/GenBank/DDBJ databases">
        <title>Complete genome sequence of Paenibacillus baekrokdamisoli strain KCTC 33723.</title>
        <authorList>
            <person name="Kang S.W."/>
            <person name="Lee K.C."/>
            <person name="Kim K.K."/>
            <person name="Kim J.S."/>
            <person name="Kim D.S."/>
            <person name="Ko S.H."/>
            <person name="Yang S.H."/>
            <person name="Lee J.S."/>
        </authorList>
    </citation>
    <scope>NUCLEOTIDE SEQUENCE [LARGE SCALE GENOMIC DNA]</scope>
    <source>
        <strain evidence="1 2">KCTC 33723</strain>
    </source>
</reference>
<gene>
    <name evidence="1" type="ORF">Back11_38690</name>
</gene>
<dbReference type="AlphaFoldDB" id="A0A3G9JHK8"/>
<dbReference type="EMBL" id="AP019308">
    <property type="protein sequence ID" value="BBH22524.1"/>
    <property type="molecule type" value="Genomic_DNA"/>
</dbReference>
<dbReference type="RefSeq" id="WP_125660778.1">
    <property type="nucleotide sequence ID" value="NZ_AP019308.1"/>
</dbReference>
<dbReference type="KEGG" id="pbk:Back11_38690"/>
<keyword evidence="2" id="KW-1185">Reference proteome</keyword>
<evidence type="ECO:0000313" key="1">
    <source>
        <dbReference type="EMBL" id="BBH22524.1"/>
    </source>
</evidence>
<dbReference type="Proteomes" id="UP000275368">
    <property type="component" value="Chromosome"/>
</dbReference>
<accession>A0A3G9JHK8</accession>
<organism evidence="1 2">
    <name type="scientific">Paenibacillus baekrokdamisoli</name>
    <dbReference type="NCBI Taxonomy" id="1712516"/>
    <lineage>
        <taxon>Bacteria</taxon>
        <taxon>Bacillati</taxon>
        <taxon>Bacillota</taxon>
        <taxon>Bacilli</taxon>
        <taxon>Bacillales</taxon>
        <taxon>Paenibacillaceae</taxon>
        <taxon>Paenibacillus</taxon>
    </lineage>
</organism>
<name>A0A3G9JHK8_9BACL</name>
<protein>
    <submittedName>
        <fullName evidence="1">Uncharacterized protein</fullName>
    </submittedName>
</protein>
<sequence length="61" mass="6851">MNVQPFTKCIHAKTIALHLLMNNEEAAEAHEREMRVLFTGELGVLSDIDMRVLALNPLSAF</sequence>
<proteinExistence type="predicted"/>